<dbReference type="InterPro" id="IPR021717">
    <property type="entry name" value="Nucleoporin_Nup160"/>
</dbReference>
<protein>
    <submittedName>
        <fullName evidence="4">ERAP1_C domain-containing protein</fullName>
    </submittedName>
</protein>
<dbReference type="InterPro" id="IPR056535">
    <property type="entry name" value="TPR_NUP160_M"/>
</dbReference>
<dbReference type="PANTHER" id="PTHR21286">
    <property type="entry name" value="NUCLEAR PORE COMPLEX PROTEIN NUP160"/>
    <property type="match status" value="1"/>
</dbReference>
<dbReference type="AlphaFoldDB" id="A0A183DUA3"/>
<evidence type="ECO:0000313" key="4">
    <source>
        <dbReference type="WBParaSite" id="GPUH_0001230801-mRNA-1"/>
    </source>
</evidence>
<evidence type="ECO:0000259" key="1">
    <source>
        <dbReference type="Pfam" id="PF23354"/>
    </source>
</evidence>
<dbReference type="PANTHER" id="PTHR21286:SF0">
    <property type="entry name" value="NUCLEAR PORE COMPLEX PROTEIN NUP160"/>
    <property type="match status" value="1"/>
</dbReference>
<name>A0A183DUA3_9BILA</name>
<keyword evidence="3" id="KW-1185">Reference proteome</keyword>
<dbReference type="WBParaSite" id="GPUH_0001230801-mRNA-1">
    <property type="protein sequence ID" value="GPUH_0001230801-mRNA-1"/>
    <property type="gene ID" value="GPUH_0001230801"/>
</dbReference>
<dbReference type="GO" id="GO:0017056">
    <property type="term" value="F:structural constituent of nuclear pore"/>
    <property type="evidence" value="ECO:0007669"/>
    <property type="project" value="TreeGrafter"/>
</dbReference>
<dbReference type="Proteomes" id="UP000271098">
    <property type="component" value="Unassembled WGS sequence"/>
</dbReference>
<reference evidence="2 3" key="2">
    <citation type="submission" date="2018-11" db="EMBL/GenBank/DDBJ databases">
        <authorList>
            <consortium name="Pathogen Informatics"/>
        </authorList>
    </citation>
    <scope>NUCLEOTIDE SEQUENCE [LARGE SCALE GENOMIC DNA]</scope>
</reference>
<feature type="domain" description="NUP160 middle TPR" evidence="1">
    <location>
        <begin position="11"/>
        <end position="81"/>
    </location>
</feature>
<dbReference type="EMBL" id="UYRT01079198">
    <property type="protein sequence ID" value="VDN20214.1"/>
    <property type="molecule type" value="Genomic_DNA"/>
</dbReference>
<evidence type="ECO:0000313" key="2">
    <source>
        <dbReference type="EMBL" id="VDN20214.1"/>
    </source>
</evidence>
<proteinExistence type="predicted"/>
<reference evidence="4" key="1">
    <citation type="submission" date="2016-06" db="UniProtKB">
        <authorList>
            <consortium name="WormBaseParasite"/>
        </authorList>
    </citation>
    <scope>IDENTIFICATION</scope>
</reference>
<gene>
    <name evidence="2" type="ORF">GPUH_LOCUS12294</name>
</gene>
<dbReference type="GO" id="GO:0005643">
    <property type="term" value="C:nuclear pore"/>
    <property type="evidence" value="ECO:0007669"/>
    <property type="project" value="TreeGrafter"/>
</dbReference>
<accession>A0A183DUA3</accession>
<dbReference type="Pfam" id="PF23354">
    <property type="entry name" value="TPR_NUP160_120_M"/>
    <property type="match status" value="1"/>
</dbReference>
<organism evidence="4">
    <name type="scientific">Gongylonema pulchrum</name>
    <dbReference type="NCBI Taxonomy" id="637853"/>
    <lineage>
        <taxon>Eukaryota</taxon>
        <taxon>Metazoa</taxon>
        <taxon>Ecdysozoa</taxon>
        <taxon>Nematoda</taxon>
        <taxon>Chromadorea</taxon>
        <taxon>Rhabditida</taxon>
        <taxon>Spirurina</taxon>
        <taxon>Spiruromorpha</taxon>
        <taxon>Spiruroidea</taxon>
        <taxon>Gongylonematidae</taxon>
        <taxon>Gongylonema</taxon>
    </lineage>
</organism>
<dbReference type="OrthoDB" id="5792595at2759"/>
<evidence type="ECO:0000313" key="3">
    <source>
        <dbReference type="Proteomes" id="UP000271098"/>
    </source>
</evidence>
<sequence>MVRTNVRLTNGQPKLHVNLFKSELRTEQYEEAMKSILNNPYKDNARTCLREMMAKLVEQKLTNTIVEMFYFTMERERALLSSARLAIFDANCDAKAERECDTPPPTKLEEIFEQLIAKKLFDRAWEICKVFELKPYPLIKALALECMNLDMNPQKGEADWVAKGRKHLTMVVSLNKRHWEILRAYLKLAIKNSPADPKILWTITYTFLEHKWPIPVWLTRMHEDLYAGEYAHLLIMFDHLHLAFMSLRRKLIVETGRLRSRYWLLRTWIPATEIDWLLWLISKRDDPELNEVKFLKKFCYRNIGRAHFCRAPRQPYKARF</sequence>